<keyword evidence="2" id="KW-0472">Membrane</keyword>
<evidence type="ECO:0000256" key="2">
    <source>
        <dbReference type="SAM" id="Phobius"/>
    </source>
</evidence>
<accession>A0ABT7MDA2</accession>
<keyword evidence="4" id="KW-1185">Reference proteome</keyword>
<evidence type="ECO:0000313" key="3">
    <source>
        <dbReference type="EMBL" id="MDL5158641.1"/>
    </source>
</evidence>
<protein>
    <submittedName>
        <fullName evidence="3">Uncharacterized protein</fullName>
    </submittedName>
</protein>
<evidence type="ECO:0000256" key="1">
    <source>
        <dbReference type="SAM" id="MobiDB-lite"/>
    </source>
</evidence>
<sequence length="82" mass="8727">MAATGAVRAGTGSRKKSQHETNKRLIVETTAWITAIAAALTVGLQAAISATASAPDVPRVTPLEYQYTRPQEGPLVYTPFTR</sequence>
<organism evidence="3 4">
    <name type="scientific">Actinomycetospora termitidis</name>
    <dbReference type="NCBI Taxonomy" id="3053470"/>
    <lineage>
        <taxon>Bacteria</taxon>
        <taxon>Bacillati</taxon>
        <taxon>Actinomycetota</taxon>
        <taxon>Actinomycetes</taxon>
        <taxon>Pseudonocardiales</taxon>
        <taxon>Pseudonocardiaceae</taxon>
        <taxon>Actinomycetospora</taxon>
    </lineage>
</organism>
<gene>
    <name evidence="3" type="ORF">QRT03_21920</name>
</gene>
<comment type="caution">
    <text evidence="3">The sequence shown here is derived from an EMBL/GenBank/DDBJ whole genome shotgun (WGS) entry which is preliminary data.</text>
</comment>
<feature type="region of interest" description="Disordered" evidence="1">
    <location>
        <begin position="1"/>
        <end position="21"/>
    </location>
</feature>
<evidence type="ECO:0000313" key="4">
    <source>
        <dbReference type="Proteomes" id="UP001231924"/>
    </source>
</evidence>
<dbReference type="RefSeq" id="WP_286055179.1">
    <property type="nucleotide sequence ID" value="NZ_JASVWF010000005.1"/>
</dbReference>
<keyword evidence="2" id="KW-0812">Transmembrane</keyword>
<feature type="transmembrane region" description="Helical" evidence="2">
    <location>
        <begin position="25"/>
        <end position="48"/>
    </location>
</feature>
<name>A0ABT7MDA2_9PSEU</name>
<proteinExistence type="predicted"/>
<dbReference type="Proteomes" id="UP001231924">
    <property type="component" value="Unassembled WGS sequence"/>
</dbReference>
<keyword evidence="2" id="KW-1133">Transmembrane helix</keyword>
<reference evidence="3 4" key="1">
    <citation type="submission" date="2023-06" db="EMBL/GenBank/DDBJ databases">
        <title>Actinomycetospora Odt1-22.</title>
        <authorList>
            <person name="Supong K."/>
        </authorList>
    </citation>
    <scope>NUCLEOTIDE SEQUENCE [LARGE SCALE GENOMIC DNA]</scope>
    <source>
        <strain evidence="3 4">Odt1-22</strain>
    </source>
</reference>
<dbReference type="EMBL" id="JASVWF010000005">
    <property type="protein sequence ID" value="MDL5158641.1"/>
    <property type="molecule type" value="Genomic_DNA"/>
</dbReference>